<feature type="region of interest" description="Disordered" evidence="1">
    <location>
        <begin position="1"/>
        <end position="21"/>
    </location>
</feature>
<dbReference type="Proteomes" id="UP000000851">
    <property type="component" value="Chromosome"/>
</dbReference>
<protein>
    <submittedName>
        <fullName evidence="2">Uncharacterized protein</fullName>
    </submittedName>
</protein>
<evidence type="ECO:0000256" key="1">
    <source>
        <dbReference type="SAM" id="MobiDB-lite"/>
    </source>
</evidence>
<feature type="region of interest" description="Disordered" evidence="1">
    <location>
        <begin position="43"/>
        <end position="73"/>
    </location>
</feature>
<gene>
    <name evidence="2" type="ordered locus">Caci_3948</name>
</gene>
<dbReference type="EMBL" id="CP001700">
    <property type="protein sequence ID" value="ACU72831.1"/>
    <property type="molecule type" value="Genomic_DNA"/>
</dbReference>
<evidence type="ECO:0000313" key="3">
    <source>
        <dbReference type="Proteomes" id="UP000000851"/>
    </source>
</evidence>
<proteinExistence type="predicted"/>
<feature type="compositionally biased region" description="Basic and acidic residues" evidence="1">
    <location>
        <begin position="1"/>
        <end position="20"/>
    </location>
</feature>
<name>C7QER1_CATAD</name>
<evidence type="ECO:0000313" key="2">
    <source>
        <dbReference type="EMBL" id="ACU72831.1"/>
    </source>
</evidence>
<dbReference type="AlphaFoldDB" id="C7QER1"/>
<dbReference type="HOGENOM" id="CLU_2697837_0_0_11"/>
<dbReference type="RefSeq" id="WP_015792560.1">
    <property type="nucleotide sequence ID" value="NC_013131.1"/>
</dbReference>
<accession>C7QER1</accession>
<reference evidence="2 3" key="1">
    <citation type="journal article" date="2009" name="Stand. Genomic Sci.">
        <title>Complete genome sequence of Catenulispora acidiphila type strain (ID 139908).</title>
        <authorList>
            <person name="Copeland A."/>
            <person name="Lapidus A."/>
            <person name="Glavina Del Rio T."/>
            <person name="Nolan M."/>
            <person name="Lucas S."/>
            <person name="Chen F."/>
            <person name="Tice H."/>
            <person name="Cheng J.F."/>
            <person name="Bruce D."/>
            <person name="Goodwin L."/>
            <person name="Pitluck S."/>
            <person name="Mikhailova N."/>
            <person name="Pati A."/>
            <person name="Ivanova N."/>
            <person name="Mavromatis K."/>
            <person name="Chen A."/>
            <person name="Palaniappan K."/>
            <person name="Chain P."/>
            <person name="Land M."/>
            <person name="Hauser L."/>
            <person name="Chang Y.J."/>
            <person name="Jeffries C.D."/>
            <person name="Chertkov O."/>
            <person name="Brettin T."/>
            <person name="Detter J.C."/>
            <person name="Han C."/>
            <person name="Ali Z."/>
            <person name="Tindall B.J."/>
            <person name="Goker M."/>
            <person name="Bristow J."/>
            <person name="Eisen J.A."/>
            <person name="Markowitz V."/>
            <person name="Hugenholtz P."/>
            <person name="Kyrpides N.C."/>
            <person name="Klenk H.P."/>
        </authorList>
    </citation>
    <scope>NUCLEOTIDE SEQUENCE [LARGE SCALE GENOMIC DNA]</scope>
    <source>
        <strain evidence="3">DSM 44928 / JCM 14897 / NBRC 102108 / NRRL B-24433 / ID139908</strain>
    </source>
</reference>
<dbReference type="KEGG" id="cai:Caci_3948"/>
<dbReference type="InParanoid" id="C7QER1"/>
<feature type="compositionally biased region" description="Low complexity" evidence="1">
    <location>
        <begin position="46"/>
        <end position="57"/>
    </location>
</feature>
<organism evidence="2 3">
    <name type="scientific">Catenulispora acidiphila (strain DSM 44928 / JCM 14897 / NBRC 102108 / NRRL B-24433 / ID139908)</name>
    <dbReference type="NCBI Taxonomy" id="479433"/>
    <lineage>
        <taxon>Bacteria</taxon>
        <taxon>Bacillati</taxon>
        <taxon>Actinomycetota</taxon>
        <taxon>Actinomycetes</taxon>
        <taxon>Catenulisporales</taxon>
        <taxon>Catenulisporaceae</taxon>
        <taxon>Catenulispora</taxon>
    </lineage>
</organism>
<sequence length="73" mass="7788">MEAGDLHDPGHLLQAEHGDDAEWFTPQRAADEMREAVQRLRHQLHAGPAPLPAAAPGEQFPPGDAGEQDGSAD</sequence>
<keyword evidence="3" id="KW-1185">Reference proteome</keyword>